<evidence type="ECO:0000256" key="1">
    <source>
        <dbReference type="SAM" id="MobiDB-lite"/>
    </source>
</evidence>
<feature type="region of interest" description="Disordered" evidence="1">
    <location>
        <begin position="1"/>
        <end position="44"/>
    </location>
</feature>
<gene>
    <name evidence="2" type="ORF">AVDCRST_MAG93-5595</name>
</gene>
<reference evidence="2" key="1">
    <citation type="submission" date="2020-02" db="EMBL/GenBank/DDBJ databases">
        <authorList>
            <person name="Meier V. D."/>
        </authorList>
    </citation>
    <scope>NUCLEOTIDE SEQUENCE</scope>
    <source>
        <strain evidence="2">AVDCRST_MAG93</strain>
    </source>
</reference>
<name>A0A6J4KZY3_9CHLR</name>
<dbReference type="AlphaFoldDB" id="A0A6J4KZY3"/>
<evidence type="ECO:0000313" key="2">
    <source>
        <dbReference type="EMBL" id="CAA9317790.1"/>
    </source>
</evidence>
<dbReference type="EMBL" id="CADCTR010001887">
    <property type="protein sequence ID" value="CAA9317790.1"/>
    <property type="molecule type" value="Genomic_DNA"/>
</dbReference>
<sequence>MDMQTIRRVGARHARVPTASGRPLRGQDRVDSVEADGVLNDTAR</sequence>
<protein>
    <submittedName>
        <fullName evidence="2">Uncharacterized protein</fullName>
    </submittedName>
</protein>
<organism evidence="2">
    <name type="scientific">uncultured Chloroflexia bacterium</name>
    <dbReference type="NCBI Taxonomy" id="1672391"/>
    <lineage>
        <taxon>Bacteria</taxon>
        <taxon>Bacillati</taxon>
        <taxon>Chloroflexota</taxon>
        <taxon>Chloroflexia</taxon>
        <taxon>environmental samples</taxon>
    </lineage>
</organism>
<proteinExistence type="predicted"/>
<accession>A0A6J4KZY3</accession>